<comment type="caution">
    <text evidence="4">The sequence shown here is derived from an EMBL/GenBank/DDBJ whole genome shotgun (WGS) entry which is preliminary data.</text>
</comment>
<gene>
    <name evidence="4" type="ORF">ACFSUS_18955</name>
</gene>
<dbReference type="Pfam" id="PF13505">
    <property type="entry name" value="OMP_b-brl"/>
    <property type="match status" value="1"/>
</dbReference>
<feature type="signal peptide" evidence="2">
    <location>
        <begin position="1"/>
        <end position="18"/>
    </location>
</feature>
<dbReference type="Proteomes" id="UP001597469">
    <property type="component" value="Unassembled WGS sequence"/>
</dbReference>
<dbReference type="InterPro" id="IPR011250">
    <property type="entry name" value="OMP/PagP_B-barrel"/>
</dbReference>
<evidence type="ECO:0000256" key="2">
    <source>
        <dbReference type="SAM" id="SignalP"/>
    </source>
</evidence>
<dbReference type="Gene3D" id="2.40.160.20">
    <property type="match status" value="1"/>
</dbReference>
<proteinExistence type="predicted"/>
<dbReference type="RefSeq" id="WP_381525318.1">
    <property type="nucleotide sequence ID" value="NZ_JBHULN010000012.1"/>
</dbReference>
<sequence>MKTYLVGLFMLVALSATAQQYKPFKVNLSVGLAYLLNANSNITDGFLVAVEPKYGFSDHFDLGLRLEGASLKRNLNTNGVTLDSGVGDYLSYMITGNYLFGTGNIQPFLGAGIGFNEIKVTGYGDITKTSTGEIIQQTRSVKNETVGTMIRGGIKAGHFVAAIEYNAAKATEFMVGNTNVSSPNSYVGFKVGVDFGGARRDMGSRRR</sequence>
<accession>A0ABW5M6V3</accession>
<evidence type="ECO:0000313" key="5">
    <source>
        <dbReference type="Proteomes" id="UP001597469"/>
    </source>
</evidence>
<dbReference type="SUPFAM" id="SSF56925">
    <property type="entry name" value="OMPA-like"/>
    <property type="match status" value="1"/>
</dbReference>
<feature type="chain" id="PRO_5047423532" evidence="2">
    <location>
        <begin position="19"/>
        <end position="207"/>
    </location>
</feature>
<keyword evidence="5" id="KW-1185">Reference proteome</keyword>
<feature type="domain" description="Outer membrane protein beta-barrel" evidence="3">
    <location>
        <begin position="8"/>
        <end position="140"/>
    </location>
</feature>
<organism evidence="4 5">
    <name type="scientific">Spirosoma soli</name>
    <dbReference type="NCBI Taxonomy" id="1770529"/>
    <lineage>
        <taxon>Bacteria</taxon>
        <taxon>Pseudomonadati</taxon>
        <taxon>Bacteroidota</taxon>
        <taxon>Cytophagia</taxon>
        <taxon>Cytophagales</taxon>
        <taxon>Cytophagaceae</taxon>
        <taxon>Spirosoma</taxon>
    </lineage>
</organism>
<dbReference type="InterPro" id="IPR027385">
    <property type="entry name" value="Beta-barrel_OMP"/>
</dbReference>
<reference evidence="5" key="1">
    <citation type="journal article" date="2019" name="Int. J. Syst. Evol. Microbiol.">
        <title>The Global Catalogue of Microorganisms (GCM) 10K type strain sequencing project: providing services to taxonomists for standard genome sequencing and annotation.</title>
        <authorList>
            <consortium name="The Broad Institute Genomics Platform"/>
            <consortium name="The Broad Institute Genome Sequencing Center for Infectious Disease"/>
            <person name="Wu L."/>
            <person name="Ma J."/>
        </authorList>
    </citation>
    <scope>NUCLEOTIDE SEQUENCE [LARGE SCALE GENOMIC DNA]</scope>
    <source>
        <strain evidence="5">KCTC 42805</strain>
    </source>
</reference>
<evidence type="ECO:0000259" key="3">
    <source>
        <dbReference type="Pfam" id="PF13505"/>
    </source>
</evidence>
<keyword evidence="1 2" id="KW-0732">Signal</keyword>
<protein>
    <submittedName>
        <fullName evidence="4">Outer membrane beta-barrel protein</fullName>
    </submittedName>
</protein>
<evidence type="ECO:0000256" key="1">
    <source>
        <dbReference type="ARBA" id="ARBA00022729"/>
    </source>
</evidence>
<dbReference type="EMBL" id="JBHULN010000012">
    <property type="protein sequence ID" value="MFD2572727.1"/>
    <property type="molecule type" value="Genomic_DNA"/>
</dbReference>
<evidence type="ECO:0000313" key="4">
    <source>
        <dbReference type="EMBL" id="MFD2572727.1"/>
    </source>
</evidence>
<name>A0ABW5M6V3_9BACT</name>